<reference evidence="1 2" key="1">
    <citation type="submission" date="2019-11" db="EMBL/GenBank/DDBJ databases">
        <title>Agromyces kandeliae sp. nov., isolated from mangrove soil.</title>
        <authorList>
            <person name="Wang R."/>
        </authorList>
    </citation>
    <scope>NUCLEOTIDE SEQUENCE [LARGE SCALE GENOMIC DNA]</scope>
    <source>
        <strain evidence="1 2">JCM 11433</strain>
    </source>
</reference>
<organism evidence="1 2">
    <name type="scientific">Agromyces bracchium</name>
    <dbReference type="NCBI Taxonomy" id="88376"/>
    <lineage>
        <taxon>Bacteria</taxon>
        <taxon>Bacillati</taxon>
        <taxon>Actinomycetota</taxon>
        <taxon>Actinomycetes</taxon>
        <taxon>Micrococcales</taxon>
        <taxon>Microbacteriaceae</taxon>
        <taxon>Agromyces</taxon>
    </lineage>
</organism>
<dbReference type="OrthoDB" id="3404294at2"/>
<proteinExistence type="predicted"/>
<sequence length="122" mass="12618">MGSRPDGWWRDRAGAATRLLERMPALVGRAVEAPDGADRPTVAISRLVAVVEGAAKAASAPDGIDLLPAPADGDTAIVEEAARLAEAGERVLVVTADRGLRARLGDGVQVAGPGWFNELIGR</sequence>
<keyword evidence="2" id="KW-1185">Reference proteome</keyword>
<dbReference type="EMBL" id="WMLB01000037">
    <property type="protein sequence ID" value="MTH69865.1"/>
    <property type="molecule type" value="Genomic_DNA"/>
</dbReference>
<evidence type="ECO:0000313" key="2">
    <source>
        <dbReference type="Proteomes" id="UP000433071"/>
    </source>
</evidence>
<evidence type="ECO:0008006" key="3">
    <source>
        <dbReference type="Google" id="ProtNLM"/>
    </source>
</evidence>
<dbReference type="AlphaFoldDB" id="A0A6I3M9H6"/>
<name>A0A6I3M9H6_9MICO</name>
<protein>
    <recommendedName>
        <fullName evidence="3">NTP pyrophosphohydrolase</fullName>
    </recommendedName>
</protein>
<gene>
    <name evidence="1" type="ORF">GJ743_15950</name>
</gene>
<accession>A0A6I3M9H6</accession>
<dbReference type="Proteomes" id="UP000433071">
    <property type="component" value="Unassembled WGS sequence"/>
</dbReference>
<evidence type="ECO:0000313" key="1">
    <source>
        <dbReference type="EMBL" id="MTH69865.1"/>
    </source>
</evidence>
<comment type="caution">
    <text evidence="1">The sequence shown here is derived from an EMBL/GenBank/DDBJ whole genome shotgun (WGS) entry which is preliminary data.</text>
</comment>